<organism evidence="2">
    <name type="scientific">Gibberella zeae</name>
    <name type="common">Wheat head blight fungus</name>
    <name type="synonym">Fusarium graminearum</name>
    <dbReference type="NCBI Taxonomy" id="5518"/>
    <lineage>
        <taxon>Eukaryota</taxon>
        <taxon>Fungi</taxon>
        <taxon>Dikarya</taxon>
        <taxon>Ascomycota</taxon>
        <taxon>Pezizomycotina</taxon>
        <taxon>Sordariomycetes</taxon>
        <taxon>Hypocreomycetidae</taxon>
        <taxon>Hypocreales</taxon>
        <taxon>Nectriaceae</taxon>
        <taxon>Fusarium</taxon>
    </lineage>
</organism>
<reference evidence="1" key="2">
    <citation type="submission" date="2021-03" db="EMBL/GenBank/DDBJ databases">
        <authorList>
            <person name="Alouane T."/>
            <person name="Langin T."/>
            <person name="Bonhomme L."/>
        </authorList>
    </citation>
    <scope>NUCLEOTIDE SEQUENCE</scope>
    <source>
        <strain evidence="1">MDC_Fg202</strain>
    </source>
</reference>
<name>A0A4E9ELQ7_GIBZA</name>
<proteinExistence type="predicted"/>
<protein>
    <submittedName>
        <fullName evidence="2">Uncharacterized protein</fullName>
    </submittedName>
</protein>
<evidence type="ECO:0000313" key="2">
    <source>
        <dbReference type="EMBL" id="VIO63095.1"/>
    </source>
</evidence>
<accession>A0A4E9ELQ7</accession>
<gene>
    <name evidence="2" type="ORF">FUG_LOCUS511611</name>
    <name evidence="1" type="ORF">MDCFG202_LOCUS307261</name>
</gene>
<dbReference type="EMBL" id="CAAKMV010000174">
    <property type="protein sequence ID" value="VIO63095.1"/>
    <property type="molecule type" value="Genomic_DNA"/>
</dbReference>
<sequence length="242" mass="27047">MYQVQNWLPYGAENPSRAVQTNSKGCDLHARCDSGYAADPDTPRSFGEHVSIMTESIDVEMTDAFIIDQNQIITLNTVEAAISENASETQTIRAKTEIEAEVVVEVRHPFPRISRTGSGLQGCREDVRGSHVTRVNNDHPHYPHRMVHRLMLLNTGSFRIAVESISPQVANHVPSQRNQDFTTDRTTHHFTCSVLESICPLQPLISRPSPSLRAVNEILGPAVFGKEIHSPKSTMLRTSKRR</sequence>
<reference evidence="2" key="1">
    <citation type="submission" date="2019-04" db="EMBL/GenBank/DDBJ databases">
        <authorList>
            <person name="Melise S."/>
            <person name="Noan J."/>
            <person name="Okalmin O."/>
        </authorList>
    </citation>
    <scope>NUCLEOTIDE SEQUENCE</scope>
    <source>
        <strain evidence="2">FN9</strain>
    </source>
</reference>
<dbReference type="EMBL" id="CAJPIJ010000146">
    <property type="protein sequence ID" value="CAG1989700.1"/>
    <property type="molecule type" value="Genomic_DNA"/>
</dbReference>
<evidence type="ECO:0000313" key="1">
    <source>
        <dbReference type="EMBL" id="CAG1989700.1"/>
    </source>
</evidence>
<dbReference type="Proteomes" id="UP000746612">
    <property type="component" value="Unassembled WGS sequence"/>
</dbReference>
<dbReference type="AlphaFoldDB" id="A0A4E9ELQ7"/>